<dbReference type="Gene3D" id="3.40.50.1000">
    <property type="entry name" value="HAD superfamily/HAD-like"/>
    <property type="match status" value="1"/>
</dbReference>
<sequence>MSVRMNAYQFLVNRVPAIQKEYWRRRKLHKRPVQRAGDWIALLGMNLAWSVGYRSWAADELNPDAKRVLPQAAESSLDRKLPPEELAKKLLTYDVISFDIFDTLIFRPFEKPTDLFHMVGAELDYLDFARLRAEAEAMARKRNYQEAKTYEVTLEKIWDVIEEDVGIPKDTGMPVEIAAELNDCFGNPYMLEVFEELRKGMQEKASGTGGSASEAEAPDATVIICTSDMYLPSDVLRKMLKKAGFAGVSRIYVSCEQGAGKSDGSLYEKIRSKLEEGGKRSLTFVHMGDNRVADLEKARAAGWEAIHYPNVNDLGEKYRARDLSAITGSLYRGIVNTHIYNGLHVYTREYELGFIYGGLFVTGYCQWIHRYVEEHDIDKILFLARDGDILYKVYRKMYPKEAGPDRTEYVYWSRRAATKMGASYFKYDFFRRFLHHKVNQEYTLEQIFASMELSDMLVGYLKKQNDAGNSSAGNRVSADTKLTSGNRETVEGYLMEHWEEVLDHYKGQRDAAGAYYRKVLTGHRRVAAVDVGWAGSGAVVLQYLARKEWGLDCEIIGLLAGTNSAHNGDERDTAEGLRCLEKQASYLYSQEHNRDLWKFHDAAKGHNLLWELLLSSEEGSLKGFYPPEKSRMQKGCAAELSEIETGVKRTGDGYTICLGEEGRSEVIGEIQRGIEDFAAEWTRRALLPGTGPGQWETDEAECFEISGADAYGVVRLLQSEKNQALLTKELFDDINL</sequence>
<dbReference type="InterPro" id="IPR023214">
    <property type="entry name" value="HAD_sf"/>
</dbReference>
<evidence type="ECO:0000313" key="1">
    <source>
        <dbReference type="EMBL" id="HIR70002.1"/>
    </source>
</evidence>
<proteinExistence type="predicted"/>
<accession>A0A9D1E869</accession>
<reference evidence="1" key="2">
    <citation type="journal article" date="2021" name="PeerJ">
        <title>Extensive microbial diversity within the chicken gut microbiome revealed by metagenomics and culture.</title>
        <authorList>
            <person name="Gilroy R."/>
            <person name="Ravi A."/>
            <person name="Getino M."/>
            <person name="Pursley I."/>
            <person name="Horton D.L."/>
            <person name="Alikhan N.F."/>
            <person name="Baker D."/>
            <person name="Gharbi K."/>
            <person name="Hall N."/>
            <person name="Watson M."/>
            <person name="Adriaenssens E.M."/>
            <person name="Foster-Nyarko E."/>
            <person name="Jarju S."/>
            <person name="Secka A."/>
            <person name="Antonio M."/>
            <person name="Oren A."/>
            <person name="Chaudhuri R.R."/>
            <person name="La Ragione R."/>
            <person name="Hildebrand F."/>
            <person name="Pallen M.J."/>
        </authorList>
    </citation>
    <scope>NUCLEOTIDE SEQUENCE</scope>
    <source>
        <strain evidence="1">ChiSjej5B23-6657</strain>
    </source>
</reference>
<reference evidence="1" key="1">
    <citation type="submission" date="2020-10" db="EMBL/GenBank/DDBJ databases">
        <authorList>
            <person name="Gilroy R."/>
        </authorList>
    </citation>
    <scope>NUCLEOTIDE SEQUENCE</scope>
    <source>
        <strain evidence="1">ChiSjej5B23-6657</strain>
    </source>
</reference>
<dbReference type="EMBL" id="DVHM01000032">
    <property type="protein sequence ID" value="HIR70002.1"/>
    <property type="molecule type" value="Genomic_DNA"/>
</dbReference>
<dbReference type="SUPFAM" id="SSF56784">
    <property type="entry name" value="HAD-like"/>
    <property type="match status" value="1"/>
</dbReference>
<comment type="caution">
    <text evidence="1">The sequence shown here is derived from an EMBL/GenBank/DDBJ whole genome shotgun (WGS) entry which is preliminary data.</text>
</comment>
<organism evidence="1 2">
    <name type="scientific">Candidatus Pullilachnospira gallistercoris</name>
    <dbReference type="NCBI Taxonomy" id="2840911"/>
    <lineage>
        <taxon>Bacteria</taxon>
        <taxon>Bacillati</taxon>
        <taxon>Bacillota</taxon>
        <taxon>Clostridia</taxon>
        <taxon>Lachnospirales</taxon>
        <taxon>Lachnospiraceae</taxon>
        <taxon>Lachnospiraceae incertae sedis</taxon>
        <taxon>Candidatus Pullilachnospira</taxon>
    </lineage>
</organism>
<dbReference type="AlphaFoldDB" id="A0A9D1E869"/>
<dbReference type="InterPro" id="IPR036412">
    <property type="entry name" value="HAD-like_sf"/>
</dbReference>
<dbReference type="Gene3D" id="1.10.150.400">
    <property type="match status" value="1"/>
</dbReference>
<name>A0A9D1E869_9FIRM</name>
<dbReference type="Proteomes" id="UP000823912">
    <property type="component" value="Unassembled WGS sequence"/>
</dbReference>
<gene>
    <name evidence="1" type="ORF">IAA55_01830</name>
</gene>
<evidence type="ECO:0000313" key="2">
    <source>
        <dbReference type="Proteomes" id="UP000823912"/>
    </source>
</evidence>
<protein>
    <recommendedName>
        <fullName evidence="3">Haloacid dehalogenase-like hydrolase</fullName>
    </recommendedName>
</protein>
<evidence type="ECO:0008006" key="3">
    <source>
        <dbReference type="Google" id="ProtNLM"/>
    </source>
</evidence>